<organism evidence="1 2">
    <name type="scientific">Dokdonia pacifica</name>
    <dbReference type="NCBI Taxonomy" id="1627892"/>
    <lineage>
        <taxon>Bacteria</taxon>
        <taxon>Pseudomonadati</taxon>
        <taxon>Bacteroidota</taxon>
        <taxon>Flavobacteriia</taxon>
        <taxon>Flavobacteriales</taxon>
        <taxon>Flavobacteriaceae</taxon>
        <taxon>Dokdonia</taxon>
    </lineage>
</organism>
<evidence type="ECO:0000313" key="1">
    <source>
        <dbReference type="EMBL" id="SNS05815.1"/>
    </source>
</evidence>
<dbReference type="OrthoDB" id="2656750at2"/>
<proteinExistence type="predicted"/>
<evidence type="ECO:0000313" key="2">
    <source>
        <dbReference type="Proteomes" id="UP000198379"/>
    </source>
</evidence>
<dbReference type="Proteomes" id="UP000198379">
    <property type="component" value="Unassembled WGS sequence"/>
</dbReference>
<sequence>MNQLIIVFEFKNPTLEKKNTLRNEIREYGKFAFLMDNACIIWTEETAANVRDNLKKNLISGDKIYVGTTSAPSAWLTSFSQDVTDYLKKNLK</sequence>
<dbReference type="RefSeq" id="WP_089372710.1">
    <property type="nucleotide sequence ID" value="NZ_BMEP01000005.1"/>
</dbReference>
<protein>
    <submittedName>
        <fullName evidence="1">Uncharacterized protein</fullName>
    </submittedName>
</protein>
<reference evidence="1 2" key="1">
    <citation type="submission" date="2017-06" db="EMBL/GenBank/DDBJ databases">
        <authorList>
            <person name="Kim H.J."/>
            <person name="Triplett B.A."/>
        </authorList>
    </citation>
    <scope>NUCLEOTIDE SEQUENCE [LARGE SCALE GENOMIC DNA]</scope>
    <source>
        <strain evidence="1 2">DSM 25597</strain>
    </source>
</reference>
<dbReference type="EMBL" id="FZNY01000006">
    <property type="protein sequence ID" value="SNS05815.1"/>
    <property type="molecule type" value="Genomic_DNA"/>
</dbReference>
<name>A0A239BCS2_9FLAO</name>
<gene>
    <name evidence="1" type="ORF">SAMN06265376_10687</name>
</gene>
<dbReference type="AlphaFoldDB" id="A0A239BCS2"/>
<keyword evidence="2" id="KW-1185">Reference proteome</keyword>
<accession>A0A239BCS2</accession>